<dbReference type="AlphaFoldDB" id="A0A7R8CV86"/>
<evidence type="ECO:0000313" key="1">
    <source>
        <dbReference type="EMBL" id="CAF2891847.1"/>
    </source>
</evidence>
<name>A0A7R8CV86_LEPSM</name>
<dbReference type="EMBL" id="HG994582">
    <property type="protein sequence ID" value="CAF2891847.1"/>
    <property type="molecule type" value="Genomic_DNA"/>
</dbReference>
<gene>
    <name evidence="1" type="ORF">LSAA_7841</name>
</gene>
<proteinExistence type="predicted"/>
<organism evidence="1 2">
    <name type="scientific">Lepeophtheirus salmonis</name>
    <name type="common">Salmon louse</name>
    <name type="synonym">Caligus salmonis</name>
    <dbReference type="NCBI Taxonomy" id="72036"/>
    <lineage>
        <taxon>Eukaryota</taxon>
        <taxon>Metazoa</taxon>
        <taxon>Ecdysozoa</taxon>
        <taxon>Arthropoda</taxon>
        <taxon>Crustacea</taxon>
        <taxon>Multicrustacea</taxon>
        <taxon>Hexanauplia</taxon>
        <taxon>Copepoda</taxon>
        <taxon>Siphonostomatoida</taxon>
        <taxon>Caligidae</taxon>
        <taxon>Lepeophtheirus</taxon>
    </lineage>
</organism>
<sequence>MVSLLARKNSLRLTLRILLSQVHTKSSKEDIESLVKEISSLLHLVTLSMRRCSRIAECLIKVKCPSSEWMRACISIRNAPSVCLRSMRNRERSAWVNILCVGIVTTSLYTIKIPIGKQRVAKNFLGKVG</sequence>
<evidence type="ECO:0000313" key="2">
    <source>
        <dbReference type="Proteomes" id="UP000675881"/>
    </source>
</evidence>
<reference evidence="1" key="1">
    <citation type="submission" date="2021-02" db="EMBL/GenBank/DDBJ databases">
        <authorList>
            <person name="Bekaert M."/>
        </authorList>
    </citation>
    <scope>NUCLEOTIDE SEQUENCE</scope>
    <source>
        <strain evidence="1">IoA-00</strain>
    </source>
</reference>
<keyword evidence="2" id="KW-1185">Reference proteome</keyword>
<dbReference type="Proteomes" id="UP000675881">
    <property type="component" value="Chromosome 3"/>
</dbReference>
<accession>A0A7R8CV86</accession>
<protein>
    <submittedName>
        <fullName evidence="1">(salmon louse) hypothetical protein</fullName>
    </submittedName>
</protein>